<dbReference type="Gene3D" id="3.10.450.50">
    <property type="match status" value="1"/>
</dbReference>
<organism evidence="2 3">
    <name type="scientific">Kibdelosporangium lantanae</name>
    <dbReference type="NCBI Taxonomy" id="1497396"/>
    <lineage>
        <taxon>Bacteria</taxon>
        <taxon>Bacillati</taxon>
        <taxon>Actinomycetota</taxon>
        <taxon>Actinomycetes</taxon>
        <taxon>Pseudonocardiales</taxon>
        <taxon>Pseudonocardiaceae</taxon>
        <taxon>Kibdelosporangium</taxon>
    </lineage>
</organism>
<evidence type="ECO:0000259" key="1">
    <source>
        <dbReference type="Pfam" id="PF17775"/>
    </source>
</evidence>
<gene>
    <name evidence="2" type="ORF">ACFQ1S_08330</name>
</gene>
<dbReference type="EMBL" id="JBHTIS010000344">
    <property type="protein sequence ID" value="MFD1045580.1"/>
    <property type="molecule type" value="Genomic_DNA"/>
</dbReference>
<accession>A0ABW3M9H0</accession>
<evidence type="ECO:0000313" key="2">
    <source>
        <dbReference type="EMBL" id="MFD1045580.1"/>
    </source>
</evidence>
<feature type="domain" description="YchJ-like middle NTF2-like" evidence="1">
    <location>
        <begin position="2"/>
        <end position="95"/>
    </location>
</feature>
<comment type="caution">
    <text evidence="2">The sequence shown here is derived from an EMBL/GenBank/DDBJ whole genome shotgun (WGS) entry which is preliminary data.</text>
</comment>
<dbReference type="Proteomes" id="UP001597045">
    <property type="component" value="Unassembled WGS sequence"/>
</dbReference>
<sequence length="99" mass="11496">PTAESLMRSRFSAFALMDDAYLLRTWHPSTRPAAVDFDPELRWTHLEILDKSDGGPFHQSGKVEFRAHYKLGRRPGEMRENSEFTRIDGNWVYVRAIGE</sequence>
<feature type="non-terminal residue" evidence="2">
    <location>
        <position position="1"/>
    </location>
</feature>
<dbReference type="SUPFAM" id="SSF54427">
    <property type="entry name" value="NTF2-like"/>
    <property type="match status" value="1"/>
</dbReference>
<dbReference type="InterPro" id="IPR048469">
    <property type="entry name" value="YchJ-like_M"/>
</dbReference>
<reference evidence="3" key="1">
    <citation type="journal article" date="2019" name="Int. J. Syst. Evol. Microbiol.">
        <title>The Global Catalogue of Microorganisms (GCM) 10K type strain sequencing project: providing services to taxonomists for standard genome sequencing and annotation.</title>
        <authorList>
            <consortium name="The Broad Institute Genomics Platform"/>
            <consortium name="The Broad Institute Genome Sequencing Center for Infectious Disease"/>
            <person name="Wu L."/>
            <person name="Ma J."/>
        </authorList>
    </citation>
    <scope>NUCLEOTIDE SEQUENCE [LARGE SCALE GENOMIC DNA]</scope>
    <source>
        <strain evidence="3">JCM 31486</strain>
    </source>
</reference>
<evidence type="ECO:0000313" key="3">
    <source>
        <dbReference type="Proteomes" id="UP001597045"/>
    </source>
</evidence>
<proteinExistence type="predicted"/>
<keyword evidence="3" id="KW-1185">Reference proteome</keyword>
<protein>
    <submittedName>
        <fullName evidence="2">YchJ family protein</fullName>
    </submittedName>
</protein>
<name>A0ABW3M9H0_9PSEU</name>
<dbReference type="Pfam" id="PF17775">
    <property type="entry name" value="YchJ_M-like"/>
    <property type="match status" value="1"/>
</dbReference>
<dbReference type="InterPro" id="IPR032710">
    <property type="entry name" value="NTF2-like_dom_sf"/>
</dbReference>